<comment type="caution">
    <text evidence="1">The sequence shown here is derived from an EMBL/GenBank/DDBJ whole genome shotgun (WGS) entry which is preliminary data.</text>
</comment>
<evidence type="ECO:0000313" key="1">
    <source>
        <dbReference type="EMBL" id="GAM65258.1"/>
    </source>
</evidence>
<name>A0A0B8PQ50_9VIBR</name>
<protein>
    <submittedName>
        <fullName evidence="1">Uncharacterized protein</fullName>
    </submittedName>
</protein>
<reference evidence="1 2" key="2">
    <citation type="submission" date="2015-01" db="EMBL/GenBank/DDBJ databases">
        <authorList>
            <consortium name="NBRP consortium"/>
            <person name="Sawabe T."/>
            <person name="Meirelles P."/>
            <person name="Feng G."/>
            <person name="Sayaka M."/>
            <person name="Hattori M."/>
            <person name="Ohkuma M."/>
        </authorList>
    </citation>
    <scope>NUCLEOTIDE SEQUENCE [LARGE SCALE GENOMIC DNA]</scope>
    <source>
        <strain evidence="1 2">JCM19232</strain>
    </source>
</reference>
<accession>A0A0B8PQ50</accession>
<evidence type="ECO:0000313" key="2">
    <source>
        <dbReference type="Proteomes" id="UP000031670"/>
    </source>
</evidence>
<proteinExistence type="predicted"/>
<dbReference type="AlphaFoldDB" id="A0A0B8PQ50"/>
<dbReference type="Proteomes" id="UP000031670">
    <property type="component" value="Unassembled WGS sequence"/>
</dbReference>
<organism evidence="1 2">
    <name type="scientific">Vibrio ishigakensis</name>
    <dbReference type="NCBI Taxonomy" id="1481914"/>
    <lineage>
        <taxon>Bacteria</taxon>
        <taxon>Pseudomonadati</taxon>
        <taxon>Pseudomonadota</taxon>
        <taxon>Gammaproteobacteria</taxon>
        <taxon>Vibrionales</taxon>
        <taxon>Vibrionaceae</taxon>
        <taxon>Vibrio</taxon>
    </lineage>
</organism>
<sequence length="483" mass="54137">MTTSTSQIDTNTLLAPSCSPICKKQLDVISEVSTKITMDVTLVVRRSLGYEDGWAYKESVVVKYLEVFAVNLFRLVSKLGDDSSPLIQQGFQALLSDRDYWMKVEKSAELIVPCEEGAKGNKAISELSKAILHLMRSFMDCPDLISPSSIRLPGQEKAYTYTLAPLYQISTELILECQELMMRYVLASPIPANAILKTHPAVSGLVAAATDKQIREGLQAEGLRYIASKAENCLTALNGCFSRPDKLALLVLLRECDPSILGPNAKAIPATVKSIPIVYDGVKRDLKAVYHISPQMAEQAQKYLLRVSKSCDTVLIGKSPKEFVSNFPNLGRWIYQLQDQIDAEDRQLIYDKGALAFLENEGKLLRWLYEKSQLLKNRSTYIEEKLSIKPTMAGISLQKSYIALTGLLSFMLGKRIKVEHYYPYYLEFPHEGDPHDFRYFSLQSIYENYPALCRDIVRAKEKMLGSMAYGARLMSLSIASSGL</sequence>
<gene>
    <name evidence="1" type="ORF">JCM19232_4223</name>
</gene>
<reference evidence="1 2" key="1">
    <citation type="submission" date="2015-01" db="EMBL/GenBank/DDBJ databases">
        <title>Vibrio sp. C5 JCM 19232 whole genome shotgun sequence.</title>
        <authorList>
            <person name="Sawabe T."/>
            <person name="Meirelles P."/>
            <person name="Feng G."/>
            <person name="Sayaka M."/>
            <person name="Hattori M."/>
            <person name="Ohkuma M."/>
        </authorList>
    </citation>
    <scope>NUCLEOTIDE SEQUENCE [LARGE SCALE GENOMIC DNA]</scope>
    <source>
        <strain evidence="1 2">JCM19232</strain>
    </source>
</reference>
<dbReference type="EMBL" id="BBSA01000018">
    <property type="protein sequence ID" value="GAM65258.1"/>
    <property type="molecule type" value="Genomic_DNA"/>
</dbReference>